<dbReference type="GO" id="GO:0004089">
    <property type="term" value="F:carbonate dehydratase activity"/>
    <property type="evidence" value="ECO:0007669"/>
    <property type="project" value="UniProtKB-EC"/>
</dbReference>
<dbReference type="InterPro" id="IPR001765">
    <property type="entry name" value="Carbonic_anhydrase"/>
</dbReference>
<dbReference type="EC" id="4.2.1.1" evidence="2"/>
<dbReference type="Gene3D" id="3.40.1050.10">
    <property type="entry name" value="Carbonic anhydrase"/>
    <property type="match status" value="1"/>
</dbReference>
<dbReference type="AlphaFoldDB" id="A0A502EEZ4"/>
<evidence type="ECO:0000313" key="9">
    <source>
        <dbReference type="Proteomes" id="UP000320095"/>
    </source>
</evidence>
<organism evidence="8 9">
    <name type="scientific">Mycolicibacterium hodleri</name>
    <dbReference type="NCBI Taxonomy" id="49897"/>
    <lineage>
        <taxon>Bacteria</taxon>
        <taxon>Bacillati</taxon>
        <taxon>Actinomycetota</taxon>
        <taxon>Actinomycetes</taxon>
        <taxon>Mycobacteriales</taxon>
        <taxon>Mycobacteriaceae</taxon>
        <taxon>Mycolicibacterium</taxon>
    </lineage>
</organism>
<comment type="caution">
    <text evidence="8">The sequence shown here is derived from an EMBL/GenBank/DDBJ whole genome shotgun (WGS) entry which is preliminary data.</text>
</comment>
<reference evidence="8 9" key="1">
    <citation type="journal article" date="2019" name="Environ. Microbiol.">
        <title>Species interactions and distinct microbial communities in high Arctic permafrost affected cryosols are associated with the CH4 and CO2 gas fluxes.</title>
        <authorList>
            <person name="Altshuler I."/>
            <person name="Hamel J."/>
            <person name="Turney S."/>
            <person name="Magnuson E."/>
            <person name="Levesque R."/>
            <person name="Greer C."/>
            <person name="Whyte L.G."/>
        </authorList>
    </citation>
    <scope>NUCLEOTIDE SEQUENCE [LARGE SCALE GENOMIC DNA]</scope>
    <source>
        <strain evidence="8 9">S5.20</strain>
    </source>
</reference>
<accession>A0A502EEZ4</accession>
<evidence type="ECO:0000256" key="2">
    <source>
        <dbReference type="ARBA" id="ARBA00012925"/>
    </source>
</evidence>
<keyword evidence="9" id="KW-1185">Reference proteome</keyword>
<dbReference type="Pfam" id="PF00484">
    <property type="entry name" value="Pro_CA"/>
    <property type="match status" value="1"/>
</dbReference>
<evidence type="ECO:0000256" key="5">
    <source>
        <dbReference type="ARBA" id="ARBA00024993"/>
    </source>
</evidence>
<protein>
    <recommendedName>
        <fullName evidence="2">carbonic anhydrase</fullName>
        <ecNumber evidence="2">4.2.1.1</ecNumber>
    </recommendedName>
</protein>
<feature type="binding site" evidence="7">
    <location>
        <position position="103"/>
    </location>
    <ligand>
        <name>Zn(2+)</name>
        <dbReference type="ChEBI" id="CHEBI:29105"/>
    </ligand>
</feature>
<evidence type="ECO:0000256" key="1">
    <source>
        <dbReference type="ARBA" id="ARBA00006217"/>
    </source>
</evidence>
<proteinExistence type="inferred from homology"/>
<feature type="binding site" evidence="7">
    <location>
        <position position="39"/>
    </location>
    <ligand>
        <name>Zn(2+)</name>
        <dbReference type="ChEBI" id="CHEBI:29105"/>
    </ligand>
</feature>
<dbReference type="SMART" id="SM00947">
    <property type="entry name" value="Pro_CA"/>
    <property type="match status" value="1"/>
</dbReference>
<keyword evidence="3 7" id="KW-0479">Metal-binding</keyword>
<evidence type="ECO:0000256" key="7">
    <source>
        <dbReference type="PIRSR" id="PIRSR601765-1"/>
    </source>
</evidence>
<comment type="function">
    <text evidence="5">Catalyzes the reversible hydration of carbon dioxide to form bicarbonate.</text>
</comment>
<evidence type="ECO:0000256" key="3">
    <source>
        <dbReference type="ARBA" id="ARBA00022723"/>
    </source>
</evidence>
<feature type="binding site" evidence="7">
    <location>
        <position position="41"/>
    </location>
    <ligand>
        <name>Zn(2+)</name>
        <dbReference type="ChEBI" id="CHEBI:29105"/>
    </ligand>
</feature>
<dbReference type="GO" id="GO:0008270">
    <property type="term" value="F:zinc ion binding"/>
    <property type="evidence" value="ECO:0007669"/>
    <property type="project" value="InterPro"/>
</dbReference>
<dbReference type="SUPFAM" id="SSF53056">
    <property type="entry name" value="beta-carbonic anhydrase, cab"/>
    <property type="match status" value="1"/>
</dbReference>
<keyword evidence="4 7" id="KW-0862">Zinc</keyword>
<dbReference type="EMBL" id="RCZG01000003">
    <property type="protein sequence ID" value="TPG35050.1"/>
    <property type="molecule type" value="Genomic_DNA"/>
</dbReference>
<feature type="binding site" evidence="7">
    <location>
        <position position="100"/>
    </location>
    <ligand>
        <name>Zn(2+)</name>
        <dbReference type="ChEBI" id="CHEBI:29105"/>
    </ligand>
</feature>
<comment type="similarity">
    <text evidence="1">Belongs to the beta-class carbonic anhydrase family.</text>
</comment>
<comment type="catalytic activity">
    <reaction evidence="6">
        <text>hydrogencarbonate + H(+) = CO2 + H2O</text>
        <dbReference type="Rhea" id="RHEA:10748"/>
        <dbReference type="ChEBI" id="CHEBI:15377"/>
        <dbReference type="ChEBI" id="CHEBI:15378"/>
        <dbReference type="ChEBI" id="CHEBI:16526"/>
        <dbReference type="ChEBI" id="CHEBI:17544"/>
        <dbReference type="EC" id="4.2.1.1"/>
    </reaction>
</comment>
<evidence type="ECO:0000256" key="6">
    <source>
        <dbReference type="ARBA" id="ARBA00048348"/>
    </source>
</evidence>
<dbReference type="PANTHER" id="PTHR43175:SF3">
    <property type="entry name" value="CARBON DISULFIDE HYDROLASE"/>
    <property type="match status" value="1"/>
</dbReference>
<dbReference type="InterPro" id="IPR036874">
    <property type="entry name" value="Carbonic_anhydrase_sf"/>
</dbReference>
<name>A0A502EEZ4_9MYCO</name>
<comment type="cofactor">
    <cofactor evidence="7">
        <name>Zn(2+)</name>
        <dbReference type="ChEBI" id="CHEBI:29105"/>
    </cofactor>
    <text evidence="7">Binds 1 zinc ion per subunit.</text>
</comment>
<dbReference type="Proteomes" id="UP000320095">
    <property type="component" value="Unassembled WGS sequence"/>
</dbReference>
<evidence type="ECO:0000313" key="8">
    <source>
        <dbReference type="EMBL" id="TPG35050.1"/>
    </source>
</evidence>
<dbReference type="PANTHER" id="PTHR43175">
    <property type="entry name" value="CARBONIC ANHYDRASE"/>
    <property type="match status" value="1"/>
</dbReference>
<sequence length="176" mass="18477">MTMSDSVQQLIQGNAGFATHRFASGLKIIPSLKIFVIGCVDPRVDPSLILGLDLGESAVIRNIGGRVTSSVLDELVLLRKLTQAAGGDFDQGWTFVVLQHTDCGILRMQGERSKLAGFFGVDEGSLEAKCVGDPHAAVGGDIAAIRGAHDLPSGMHCVGMVYDVNTGLVEVATGLE</sequence>
<gene>
    <name evidence="8" type="ORF">EAH80_09680</name>
</gene>
<evidence type="ECO:0000256" key="4">
    <source>
        <dbReference type="ARBA" id="ARBA00022833"/>
    </source>
</evidence>